<sequence>GGRGARGRRRVGSERSETLSTESAKFWARGWTGQRMHLYSVMESFFHPWPDPFPQSLGQGVHH</sequence>
<accession>M3Z0M1</accession>
<dbReference type="EMBL" id="AEYP01003117">
    <property type="status" value="NOT_ANNOTATED_CDS"/>
    <property type="molecule type" value="Genomic_DNA"/>
</dbReference>
<organism evidence="1">
    <name type="scientific">Mustela putorius furo</name>
    <name type="common">European domestic ferret</name>
    <name type="synonym">Mustela furo</name>
    <dbReference type="NCBI Taxonomy" id="9669"/>
    <lineage>
        <taxon>Eukaryota</taxon>
        <taxon>Metazoa</taxon>
        <taxon>Chordata</taxon>
        <taxon>Craniata</taxon>
        <taxon>Vertebrata</taxon>
        <taxon>Euteleostomi</taxon>
        <taxon>Mammalia</taxon>
        <taxon>Eutheria</taxon>
        <taxon>Laurasiatheria</taxon>
        <taxon>Carnivora</taxon>
        <taxon>Caniformia</taxon>
        <taxon>Musteloidea</taxon>
        <taxon>Mustelidae</taxon>
        <taxon>Mustelinae</taxon>
        <taxon>Mustela</taxon>
    </lineage>
</organism>
<evidence type="ECO:0000313" key="1">
    <source>
        <dbReference type="Ensembl" id="ENSMPUP00000017133.1"/>
    </source>
</evidence>
<dbReference type="Ensembl" id="ENSMPUT00000017387.1">
    <property type="protein sequence ID" value="ENSMPUP00000017133.1"/>
    <property type="gene ID" value="ENSMPUG00000017241.1"/>
</dbReference>
<dbReference type="InParanoid" id="M3Z0M1"/>
<proteinExistence type="predicted"/>
<dbReference type="HOGENOM" id="CLU_2891793_0_0_1"/>
<dbReference type="AlphaFoldDB" id="M3Z0M1"/>
<reference evidence="1" key="1">
    <citation type="submission" date="2024-06" db="UniProtKB">
        <authorList>
            <consortium name="Ensembl"/>
        </authorList>
    </citation>
    <scope>IDENTIFICATION</scope>
</reference>
<protein>
    <submittedName>
        <fullName evidence="1">Uncharacterized protein</fullName>
    </submittedName>
</protein>
<name>M3Z0M1_MUSPF</name>